<name>A0A8H7EVM8_AGABI</name>
<keyword evidence="1" id="KW-0472">Membrane</keyword>
<gene>
    <name evidence="2" type="ORF">Agabi119p4_11350</name>
</gene>
<evidence type="ECO:0000256" key="1">
    <source>
        <dbReference type="SAM" id="Phobius"/>
    </source>
</evidence>
<reference evidence="2 3" key="1">
    <citation type="journal article" name="Sci. Rep.">
        <title>Telomere-to-telomere assembled and centromere annotated genomes of the two main subspecies of the button mushroom Agaricus bisporus reveal especially polymorphic chromosome ends.</title>
        <authorList>
            <person name="Sonnenberg A.S.M."/>
            <person name="Sedaghat-Telgerd N."/>
            <person name="Lavrijssen B."/>
            <person name="Ohm R.A."/>
            <person name="Hendrickx P.M."/>
            <person name="Scholtmeijer K."/>
            <person name="Baars J.J.P."/>
            <person name="van Peer A."/>
        </authorList>
    </citation>
    <scope>NUCLEOTIDE SEQUENCE [LARGE SCALE GENOMIC DNA]</scope>
    <source>
        <strain evidence="2 3">H119_p4</strain>
    </source>
</reference>
<keyword evidence="1" id="KW-0812">Transmembrane</keyword>
<feature type="transmembrane region" description="Helical" evidence="1">
    <location>
        <begin position="191"/>
        <end position="212"/>
    </location>
</feature>
<evidence type="ECO:0000313" key="3">
    <source>
        <dbReference type="Proteomes" id="UP000629468"/>
    </source>
</evidence>
<keyword evidence="1" id="KW-1133">Transmembrane helix</keyword>
<accession>A0A8H7EVM8</accession>
<sequence>MHCTGLDTFTSRSPIVFGITHNAPTLLPSHSLSASHLTEMTSPSSTNPNFGSNTGFLIFFDKDTFLPALMVESTLYGIYLVTFVACLRRLLRTEDRNWKHLRDVNLTITLVVVLMFISSTLNLLLLLVHNTQDVISDPEEGSFIVGRTWSKLLRATLVVFQTLLADSVLLYRCWLIWNKRFVTISLPLPRLSIHVHGFFVSVTAFWACTILINTYCTGMIFSKIYSAQRAWTPPTSICSIRDLPQVCRLRFAKRIIIESDLLYTTMTLILFINHVCQSKGKMIVVAAEIQVTGIAFNLLLSRAADTDKRPRTILPTYGGGNDVVSSGPEHTRGTASAAVMTAEFVEEKL</sequence>
<dbReference type="EMBL" id="JABXXO010000016">
    <property type="protein sequence ID" value="KAF7759655.1"/>
    <property type="molecule type" value="Genomic_DNA"/>
</dbReference>
<evidence type="ECO:0000313" key="2">
    <source>
        <dbReference type="EMBL" id="KAF7759655.1"/>
    </source>
</evidence>
<dbReference type="Proteomes" id="UP000629468">
    <property type="component" value="Unassembled WGS sequence"/>
</dbReference>
<feature type="transmembrane region" description="Helical" evidence="1">
    <location>
        <begin position="108"/>
        <end position="128"/>
    </location>
</feature>
<protein>
    <submittedName>
        <fullName evidence="2">Uncharacterized protein</fullName>
    </submittedName>
</protein>
<comment type="caution">
    <text evidence="2">The sequence shown here is derived from an EMBL/GenBank/DDBJ whole genome shotgun (WGS) entry which is preliminary data.</text>
</comment>
<proteinExistence type="predicted"/>
<organism evidence="2 3">
    <name type="scientific">Agaricus bisporus var. burnettii</name>
    <dbReference type="NCBI Taxonomy" id="192524"/>
    <lineage>
        <taxon>Eukaryota</taxon>
        <taxon>Fungi</taxon>
        <taxon>Dikarya</taxon>
        <taxon>Basidiomycota</taxon>
        <taxon>Agaricomycotina</taxon>
        <taxon>Agaricomycetes</taxon>
        <taxon>Agaricomycetidae</taxon>
        <taxon>Agaricales</taxon>
        <taxon>Agaricineae</taxon>
        <taxon>Agaricaceae</taxon>
        <taxon>Agaricus</taxon>
    </lineage>
</organism>
<dbReference type="AlphaFoldDB" id="A0A8H7EVM8"/>
<feature type="transmembrane region" description="Helical" evidence="1">
    <location>
        <begin position="65"/>
        <end position="87"/>
    </location>
</feature>